<sequence>MLRNHQLDCHLVVFTSNRQLPVADSQLLQTIEMPEFLELFYPFDKTPTESAVSKPFLAKLGEQEAELEFSSFNASDALALGLAILAESPKAKAPDAPGVRAVVVHVSINGNLQFYCAQDGTNADNYGWIQRKVNTVTRFGRASIFMGSSCMAVGKDFNEKFLLPETEYVGVGGGFPLRVKGVAYPVGVVAVSGLPHQMDHELVTKGIKKYLESKK</sequence>
<comment type="caution">
    <text evidence="1">The sequence shown here is derived from an EMBL/GenBank/DDBJ whole genome shotgun (WGS) entry which is preliminary data.</text>
</comment>
<dbReference type="Proteomes" id="UP001489719">
    <property type="component" value="Unassembled WGS sequence"/>
</dbReference>
<name>A0ACC3TNQ4_9ASCO</name>
<organism evidence="1 2">
    <name type="scientific">Lipomyces orientalis</name>
    <dbReference type="NCBI Taxonomy" id="1233043"/>
    <lineage>
        <taxon>Eukaryota</taxon>
        <taxon>Fungi</taxon>
        <taxon>Dikarya</taxon>
        <taxon>Ascomycota</taxon>
        <taxon>Saccharomycotina</taxon>
        <taxon>Lipomycetes</taxon>
        <taxon>Lipomycetales</taxon>
        <taxon>Lipomycetaceae</taxon>
        <taxon>Lipomyces</taxon>
    </lineage>
</organism>
<protein>
    <submittedName>
        <fullName evidence="1">Uncharacterized protein</fullName>
    </submittedName>
</protein>
<accession>A0ACC3TNQ4</accession>
<gene>
    <name evidence="1" type="ORF">V1517DRAFT_323696</name>
</gene>
<dbReference type="EMBL" id="MU970079">
    <property type="protein sequence ID" value="KAK9322305.1"/>
    <property type="molecule type" value="Genomic_DNA"/>
</dbReference>
<evidence type="ECO:0000313" key="1">
    <source>
        <dbReference type="EMBL" id="KAK9322305.1"/>
    </source>
</evidence>
<evidence type="ECO:0000313" key="2">
    <source>
        <dbReference type="Proteomes" id="UP001489719"/>
    </source>
</evidence>
<reference evidence="2" key="1">
    <citation type="journal article" date="2024" name="Front. Bioeng. Biotechnol.">
        <title>Genome-scale model development and genomic sequencing of the oleaginous clade Lipomyces.</title>
        <authorList>
            <person name="Czajka J.J."/>
            <person name="Han Y."/>
            <person name="Kim J."/>
            <person name="Mondo S.J."/>
            <person name="Hofstad B.A."/>
            <person name="Robles A."/>
            <person name="Haridas S."/>
            <person name="Riley R."/>
            <person name="LaButti K."/>
            <person name="Pangilinan J."/>
            <person name="Andreopoulos W."/>
            <person name="Lipzen A."/>
            <person name="Yan J."/>
            <person name="Wang M."/>
            <person name="Ng V."/>
            <person name="Grigoriev I.V."/>
            <person name="Spatafora J.W."/>
            <person name="Magnuson J.K."/>
            <person name="Baker S.E."/>
            <person name="Pomraning K.R."/>
        </authorList>
    </citation>
    <scope>NUCLEOTIDE SEQUENCE [LARGE SCALE GENOMIC DNA]</scope>
    <source>
        <strain evidence="2">CBS 10300</strain>
    </source>
</reference>
<proteinExistence type="predicted"/>
<keyword evidence="2" id="KW-1185">Reference proteome</keyword>